<keyword evidence="4" id="KW-0131">Cell cycle</keyword>
<dbReference type="Proteomes" id="UP000194798">
    <property type="component" value="Unassembled WGS sequence"/>
</dbReference>
<dbReference type="GO" id="GO:0051301">
    <property type="term" value="P:cell division"/>
    <property type="evidence" value="ECO:0007669"/>
    <property type="project" value="UniProtKB-KW"/>
</dbReference>
<dbReference type="PANTHER" id="PTHR34298:SF2">
    <property type="entry name" value="SEGREGATION AND CONDENSATION PROTEIN B"/>
    <property type="match status" value="1"/>
</dbReference>
<evidence type="ECO:0000256" key="1">
    <source>
        <dbReference type="ARBA" id="ARBA00022490"/>
    </source>
</evidence>
<name>A0A251XA40_9GAMM</name>
<accession>A0A251XA40</accession>
<dbReference type="OrthoDB" id="9806226at2"/>
<reference evidence="6 7" key="1">
    <citation type="submission" date="2016-12" db="EMBL/GenBank/DDBJ databases">
        <title>Thioflexothrix psekupsii D3 genome sequencing and assembly.</title>
        <authorList>
            <person name="Fomenkov A."/>
            <person name="Vincze T."/>
            <person name="Grabovich M."/>
            <person name="Anton B.P."/>
            <person name="Dubinina G."/>
            <person name="Orlova M."/>
            <person name="Belousova E."/>
            <person name="Roberts R.J."/>
        </authorList>
    </citation>
    <scope>NUCLEOTIDE SEQUENCE [LARGE SCALE GENOMIC DNA]</scope>
    <source>
        <strain evidence="6">D3</strain>
    </source>
</reference>
<feature type="region of interest" description="Disordered" evidence="5">
    <location>
        <begin position="184"/>
        <end position="230"/>
    </location>
</feature>
<proteinExistence type="predicted"/>
<comment type="caution">
    <text evidence="6">The sequence shown here is derived from an EMBL/GenBank/DDBJ whole genome shotgun (WGS) entry which is preliminary data.</text>
</comment>
<feature type="compositionally biased region" description="Low complexity" evidence="5">
    <location>
        <begin position="200"/>
        <end position="214"/>
    </location>
</feature>
<protein>
    <submittedName>
        <fullName evidence="6">SMC-Scp complex subunit ScpB</fullName>
    </submittedName>
</protein>
<dbReference type="NCBIfam" id="TIGR00281">
    <property type="entry name" value="SMC-Scp complex subunit ScpB"/>
    <property type="match status" value="1"/>
</dbReference>
<dbReference type="InterPro" id="IPR005234">
    <property type="entry name" value="ScpB_csome_segregation"/>
</dbReference>
<evidence type="ECO:0000313" key="6">
    <source>
        <dbReference type="EMBL" id="OUD15302.1"/>
    </source>
</evidence>
<keyword evidence="3" id="KW-0159">Chromosome partition</keyword>
<dbReference type="SUPFAM" id="SSF46785">
    <property type="entry name" value="Winged helix' DNA-binding domain"/>
    <property type="match status" value="2"/>
</dbReference>
<dbReference type="Pfam" id="PF04079">
    <property type="entry name" value="SMC_ScpB"/>
    <property type="match status" value="1"/>
</dbReference>
<keyword evidence="2" id="KW-0132">Cell division</keyword>
<evidence type="ECO:0000256" key="5">
    <source>
        <dbReference type="SAM" id="MobiDB-lite"/>
    </source>
</evidence>
<dbReference type="InterPro" id="IPR036390">
    <property type="entry name" value="WH_DNA-bd_sf"/>
</dbReference>
<dbReference type="PIRSF" id="PIRSF019345">
    <property type="entry name" value="ScpB"/>
    <property type="match status" value="1"/>
</dbReference>
<dbReference type="InterPro" id="IPR036388">
    <property type="entry name" value="WH-like_DNA-bd_sf"/>
</dbReference>
<evidence type="ECO:0000256" key="4">
    <source>
        <dbReference type="ARBA" id="ARBA00023306"/>
    </source>
</evidence>
<sequence length="230" mass="26188">MSSHYKAILEAALLSSGRPLDLDHLSLLFAEESQPPSRRELRALLSQLQDDCAERGIELMEVASGFRFQVKSHLHPWLKQLLTRRAPRYSRALLETLALVAYRQPITRAEIEKIRGVSVSTQIMRTLQDYQWIRVLGHRESPGRPALYGTTKAFLDHFNLKHLNDLPTLAELKDLELQPDLLEDDSELEEEELAANPDMLPESLSPSLRALPPLKTNIDKEDNHSELDPS</sequence>
<dbReference type="RefSeq" id="WP_086486895.1">
    <property type="nucleotide sequence ID" value="NZ_MSLT01000006.1"/>
</dbReference>
<dbReference type="PANTHER" id="PTHR34298">
    <property type="entry name" value="SEGREGATION AND CONDENSATION PROTEIN B"/>
    <property type="match status" value="1"/>
</dbReference>
<evidence type="ECO:0000256" key="3">
    <source>
        <dbReference type="ARBA" id="ARBA00022829"/>
    </source>
</evidence>
<feature type="compositionally biased region" description="Acidic residues" evidence="5">
    <location>
        <begin position="184"/>
        <end position="193"/>
    </location>
</feature>
<feature type="compositionally biased region" description="Basic and acidic residues" evidence="5">
    <location>
        <begin position="217"/>
        <end position="230"/>
    </location>
</feature>
<gene>
    <name evidence="6" type="ORF">TPSD3_01875</name>
</gene>
<dbReference type="AlphaFoldDB" id="A0A251XA40"/>
<dbReference type="EMBL" id="MSLT01000006">
    <property type="protein sequence ID" value="OUD15302.1"/>
    <property type="molecule type" value="Genomic_DNA"/>
</dbReference>
<dbReference type="Gene3D" id="1.10.10.10">
    <property type="entry name" value="Winged helix-like DNA-binding domain superfamily/Winged helix DNA-binding domain"/>
    <property type="match status" value="2"/>
</dbReference>
<evidence type="ECO:0000313" key="7">
    <source>
        <dbReference type="Proteomes" id="UP000194798"/>
    </source>
</evidence>
<keyword evidence="7" id="KW-1185">Reference proteome</keyword>
<evidence type="ECO:0000256" key="2">
    <source>
        <dbReference type="ARBA" id="ARBA00022618"/>
    </source>
</evidence>
<dbReference type="GO" id="GO:0051304">
    <property type="term" value="P:chromosome separation"/>
    <property type="evidence" value="ECO:0007669"/>
    <property type="project" value="InterPro"/>
</dbReference>
<keyword evidence="1" id="KW-0963">Cytoplasm</keyword>
<organism evidence="6 7">
    <name type="scientific">Thioflexithrix psekupsensis</name>
    <dbReference type="NCBI Taxonomy" id="1570016"/>
    <lineage>
        <taxon>Bacteria</taxon>
        <taxon>Pseudomonadati</taxon>
        <taxon>Pseudomonadota</taxon>
        <taxon>Gammaproteobacteria</taxon>
        <taxon>Thiotrichales</taxon>
        <taxon>Thioflexithrix</taxon>
    </lineage>
</organism>